<dbReference type="Pfam" id="PF16887">
    <property type="entry name" value="DUF5081"/>
    <property type="match status" value="1"/>
</dbReference>
<organism evidence="1 2">
    <name type="scientific">Halalkalibacter hemicellulosilyticusJCM 9152</name>
    <dbReference type="NCBI Taxonomy" id="1236971"/>
    <lineage>
        <taxon>Bacteria</taxon>
        <taxon>Bacillati</taxon>
        <taxon>Bacillota</taxon>
        <taxon>Bacilli</taxon>
        <taxon>Bacillales</taxon>
        <taxon>Bacillaceae</taxon>
        <taxon>Halalkalibacter</taxon>
    </lineage>
</organism>
<accession>W4QBT3</accession>
<sequence length="235" mass="27624">MMSTQTDTDTFRVPELYLLASAFGGQALFGLPDKKRYQLQGEGPFKEAHVALKEKGILSEEGKLTKSGAIIIQTLQTYYNSKKFVRIHNAMFAFQEEPKDDVILLLEVEEQKTYKLMVMAKPFVLKMLAEKLPVISRVPQEKERTFLKEKVPEKERIELEQYEPNEEIMNLEVFHLNEIPRVITNIAHYQQWLIFTKQDQLIMVDTVTKTYYYASQYYLMKVLFDELEFPYKEGQ</sequence>
<name>W4QBT3_9BACI</name>
<dbReference type="EMBL" id="BAUU01000005">
    <property type="protein sequence ID" value="GAE29511.1"/>
    <property type="molecule type" value="Genomic_DNA"/>
</dbReference>
<dbReference type="InterPro" id="IPR031682">
    <property type="entry name" value="EsaE"/>
</dbReference>
<keyword evidence="2" id="KW-1185">Reference proteome</keyword>
<comment type="caution">
    <text evidence="1">The sequence shown here is derived from an EMBL/GenBank/DDBJ whole genome shotgun (WGS) entry which is preliminary data.</text>
</comment>
<dbReference type="Proteomes" id="UP000018895">
    <property type="component" value="Unassembled WGS sequence"/>
</dbReference>
<reference evidence="1" key="1">
    <citation type="journal article" date="2014" name="Genome Announc.">
        <title>Draft Genome Sequences of Three Alkaliphilic Bacillus Strains, Bacillus wakoensis JCM 9140T, Bacillus akibai JCM 9157T, and Bacillus hemicellulosilyticus JCM 9152T.</title>
        <authorList>
            <person name="Yuki M."/>
            <person name="Oshima K."/>
            <person name="Suda W."/>
            <person name="Oshida Y."/>
            <person name="Kitamura K."/>
            <person name="Iida T."/>
            <person name="Hattori M."/>
            <person name="Ohkuma M."/>
        </authorList>
    </citation>
    <scope>NUCLEOTIDE SEQUENCE [LARGE SCALE GENOMIC DNA]</scope>
    <source>
        <strain evidence="1">JCM 9152</strain>
    </source>
</reference>
<proteinExistence type="predicted"/>
<dbReference type="STRING" id="1236971.JCM9152_872"/>
<dbReference type="RefSeq" id="WP_235715613.1">
    <property type="nucleotide sequence ID" value="NZ_BAUU01000005.1"/>
</dbReference>
<gene>
    <name evidence="1" type="ORF">JCM9152_872</name>
</gene>
<dbReference type="AlphaFoldDB" id="W4QBT3"/>
<protein>
    <submittedName>
        <fullName evidence="1">SAV0291 homolog within ESAT-6 gene cluster</fullName>
    </submittedName>
</protein>
<evidence type="ECO:0000313" key="1">
    <source>
        <dbReference type="EMBL" id="GAE29511.1"/>
    </source>
</evidence>
<evidence type="ECO:0000313" key="2">
    <source>
        <dbReference type="Proteomes" id="UP000018895"/>
    </source>
</evidence>